<dbReference type="InterPro" id="IPR036396">
    <property type="entry name" value="Cyt_P450_sf"/>
</dbReference>
<keyword evidence="7" id="KW-1185">Reference proteome</keyword>
<dbReference type="Pfam" id="PF00067">
    <property type="entry name" value="p450"/>
    <property type="match status" value="1"/>
</dbReference>
<comment type="caution">
    <text evidence="6">The sequence shown here is derived from an EMBL/GenBank/DDBJ whole genome shotgun (WGS) entry which is preliminary data.</text>
</comment>
<evidence type="ECO:0000256" key="2">
    <source>
        <dbReference type="ARBA" id="ARBA00010617"/>
    </source>
</evidence>
<accession>A0ABQ5P8M0</accession>
<dbReference type="EMBL" id="BSBI01000017">
    <property type="protein sequence ID" value="GLF98941.1"/>
    <property type="molecule type" value="Genomic_DNA"/>
</dbReference>
<evidence type="ECO:0000313" key="6">
    <source>
        <dbReference type="EMBL" id="GLF98941.1"/>
    </source>
</evidence>
<keyword evidence="5" id="KW-0349">Heme</keyword>
<dbReference type="InterPro" id="IPR017972">
    <property type="entry name" value="Cyt_P450_CS"/>
</dbReference>
<proteinExistence type="inferred from homology"/>
<keyword evidence="5" id="KW-0503">Monooxygenase</keyword>
<evidence type="ECO:0000256" key="3">
    <source>
        <dbReference type="ARBA" id="ARBA00022723"/>
    </source>
</evidence>
<dbReference type="PANTHER" id="PTHR24305">
    <property type="entry name" value="CYTOCHROME P450"/>
    <property type="match status" value="1"/>
</dbReference>
<evidence type="ECO:0000256" key="1">
    <source>
        <dbReference type="ARBA" id="ARBA00001971"/>
    </source>
</evidence>
<name>A0ABQ5P8M0_9ACTN</name>
<dbReference type="PRINTS" id="PR00385">
    <property type="entry name" value="P450"/>
</dbReference>
<dbReference type="Gene3D" id="1.10.630.10">
    <property type="entry name" value="Cytochrome P450"/>
    <property type="match status" value="1"/>
</dbReference>
<evidence type="ECO:0000313" key="7">
    <source>
        <dbReference type="Proteomes" id="UP001291653"/>
    </source>
</evidence>
<dbReference type="PANTHER" id="PTHR24305:SF166">
    <property type="entry name" value="CYTOCHROME P450 12A4, MITOCHONDRIAL-RELATED"/>
    <property type="match status" value="1"/>
</dbReference>
<dbReference type="InterPro" id="IPR001128">
    <property type="entry name" value="Cyt_P450"/>
</dbReference>
<comment type="similarity">
    <text evidence="2 5">Belongs to the cytochrome P450 family.</text>
</comment>
<keyword evidence="3 5" id="KW-0479">Metal-binding</keyword>
<evidence type="ECO:0000256" key="5">
    <source>
        <dbReference type="RuleBase" id="RU000461"/>
    </source>
</evidence>
<dbReference type="Proteomes" id="UP001291653">
    <property type="component" value="Unassembled WGS sequence"/>
</dbReference>
<dbReference type="PROSITE" id="PS00086">
    <property type="entry name" value="CYTOCHROME_P450"/>
    <property type="match status" value="1"/>
</dbReference>
<evidence type="ECO:0000256" key="4">
    <source>
        <dbReference type="ARBA" id="ARBA00023004"/>
    </source>
</evidence>
<comment type="cofactor">
    <cofactor evidence="1">
        <name>heme</name>
        <dbReference type="ChEBI" id="CHEBI:30413"/>
    </cofactor>
</comment>
<gene>
    <name evidence="6" type="ORF">SYYSPA8_31610</name>
</gene>
<sequence length="464" mass="50515">MTAAPTAPDPPVPALPVPVAPGRLPLLGHAPALVRDPLGFLGSLARVGGVVRISLGPRAVWVVTRPELVHTLLVGLAHDCPRGAVQVTLRRAFGDGLLMSEGRAHRDRRRALQSAFAAPGVERCVRTVEQVTRERIARWRTGRTLDVGRQMTRLALEVVTRAFFDTRLREDRSAAFERALPDLVRGQIVRSLCPHPAVGRLPLAVNRRFDAAVRVLNQVVDQAVGGPGGPGSLLWLLRTARDPDTGRRLDESAVRSEAITALGAGTETVSTTLTWLFQELMDHPAVHERVACELDRVVGGPAEPLTVRHLGALPELHRVIRETLRLHTPNAFLMRTASTEVRIGPYTVPAGTELLYSLTALHRDPGRYERPLVFDPDRWAADPQAGGRDGFLPFGAGKHRCIGESFAWMELAVVAATVLRVWRPLPVPGPRPRERVWTTVQPDGVAMAVVPRRASGPRATGGMA</sequence>
<dbReference type="RefSeq" id="WP_323450908.1">
    <property type="nucleotide sequence ID" value="NZ_BSBI01000017.1"/>
</dbReference>
<dbReference type="InterPro" id="IPR050121">
    <property type="entry name" value="Cytochrome_P450_monoxygenase"/>
</dbReference>
<organism evidence="6 7">
    <name type="scientific">Streptomyces yaizuensis</name>
    <dbReference type="NCBI Taxonomy" id="2989713"/>
    <lineage>
        <taxon>Bacteria</taxon>
        <taxon>Bacillati</taxon>
        <taxon>Actinomycetota</taxon>
        <taxon>Actinomycetes</taxon>
        <taxon>Kitasatosporales</taxon>
        <taxon>Streptomycetaceae</taxon>
        <taxon>Streptomyces</taxon>
    </lineage>
</organism>
<dbReference type="SUPFAM" id="SSF48264">
    <property type="entry name" value="Cytochrome P450"/>
    <property type="match status" value="1"/>
</dbReference>
<reference evidence="6 7" key="1">
    <citation type="submission" date="2022-10" db="EMBL/GenBank/DDBJ databases">
        <title>Draft genome sequence of Streptomyces sp. YSPA8.</title>
        <authorList>
            <person name="Moriuchi R."/>
            <person name="Dohra H."/>
            <person name="Yamamura H."/>
            <person name="Kodani S."/>
        </authorList>
    </citation>
    <scope>NUCLEOTIDE SEQUENCE [LARGE SCALE GENOMIC DNA]</scope>
    <source>
        <strain evidence="6 7">YSPA8</strain>
    </source>
</reference>
<keyword evidence="4 5" id="KW-0408">Iron</keyword>
<dbReference type="InterPro" id="IPR002403">
    <property type="entry name" value="Cyt_P450_E_grp-IV"/>
</dbReference>
<protein>
    <submittedName>
        <fullName evidence="6">Cytochrome P450</fullName>
    </submittedName>
</protein>
<dbReference type="PRINTS" id="PR00465">
    <property type="entry name" value="EP450IV"/>
</dbReference>
<keyword evidence="5" id="KW-0560">Oxidoreductase</keyword>